<feature type="transmembrane region" description="Helical" evidence="10">
    <location>
        <begin position="474"/>
        <end position="492"/>
    </location>
</feature>
<protein>
    <recommendedName>
        <fullName evidence="14">Cation acetate symporter</fullName>
    </recommendedName>
</protein>
<evidence type="ECO:0000256" key="3">
    <source>
        <dbReference type="ARBA" id="ARBA00022448"/>
    </source>
</evidence>
<keyword evidence="8 10" id="KW-0472">Membrane</keyword>
<dbReference type="InterPro" id="IPR050277">
    <property type="entry name" value="Sodium:Solute_Symporter"/>
</dbReference>
<keyword evidence="3" id="KW-0813">Transport</keyword>
<dbReference type="Gene3D" id="1.20.1730.10">
    <property type="entry name" value="Sodium/glucose cotransporter"/>
    <property type="match status" value="1"/>
</dbReference>
<reference evidence="12" key="1">
    <citation type="journal article" date="2014" name="Int. J. Syst. Evol. Microbiol.">
        <title>Complete genome of a new Firmicutes species belonging to the dominant human colonic microbiota ('Ruminococcus bicirculans') reveals two chromosomes and a selective capacity to utilize plant glucans.</title>
        <authorList>
            <consortium name="NISC Comparative Sequencing Program"/>
            <person name="Wegmann U."/>
            <person name="Louis P."/>
            <person name="Goesmann A."/>
            <person name="Henrissat B."/>
            <person name="Duncan S.H."/>
            <person name="Flint H.J."/>
        </authorList>
    </citation>
    <scope>NUCLEOTIDE SEQUENCE</scope>
    <source>
        <strain evidence="12">NBRC 105830</strain>
    </source>
</reference>
<dbReference type="RefSeq" id="WP_241443650.1">
    <property type="nucleotide sequence ID" value="NZ_BSUJ01000001.1"/>
</dbReference>
<accession>A0ABQ6HTT1</accession>
<dbReference type="CDD" id="cd11480">
    <property type="entry name" value="SLC5sbd_u4"/>
    <property type="match status" value="1"/>
</dbReference>
<proteinExistence type="inferred from homology"/>
<evidence type="ECO:0000313" key="11">
    <source>
        <dbReference type="EMBL" id="GMA18071.1"/>
    </source>
</evidence>
<feature type="transmembrane region" description="Helical" evidence="10">
    <location>
        <begin position="332"/>
        <end position="355"/>
    </location>
</feature>
<evidence type="ECO:0000256" key="4">
    <source>
        <dbReference type="ARBA" id="ARBA00022475"/>
    </source>
</evidence>
<dbReference type="PANTHER" id="PTHR48086">
    <property type="entry name" value="SODIUM/PROLINE SYMPORTER-RELATED"/>
    <property type="match status" value="1"/>
</dbReference>
<feature type="transmembrane region" description="Helical" evidence="10">
    <location>
        <begin position="184"/>
        <end position="203"/>
    </location>
</feature>
<feature type="transmembrane region" description="Helical" evidence="10">
    <location>
        <begin position="46"/>
        <end position="69"/>
    </location>
</feature>
<comment type="caution">
    <text evidence="12">The sequence shown here is derived from an EMBL/GenBank/DDBJ whole genome shotgun (WGS) entry which is preliminary data.</text>
</comment>
<dbReference type="EMBL" id="BSUJ01000001">
    <property type="protein sequence ID" value="GMA18071.1"/>
    <property type="molecule type" value="Genomic_DNA"/>
</dbReference>
<sequence>MTTALVIAAVAIACLATVLLGLHGPPGTRTTSDFFVASRTVSPRRNAAAIGGEYLSAASFLGVAAMLWANGADMLWLPVGYTVGFVMLLVLVAAPMRRSGAYTLADFAESRLESRRVRALCSVLVVAVGWMYLVPQMQGAGLVLRTMTGAPPLVGGALVAAVVATVVGAGGMRSVTSVQATQFWVKYIALAVPALVLLGWWLLHDGARPSPMPPDRLREWATPLAGFGGREHSLYWTYSTMLALSLGTMGLPHVVVRYYTNRDGRAARRTTVLVVVLLAAFYVLVPTYGVLGRIYLQELPAGAAPDTMMLHLPAAVVGAGAATGADLLTATITLGAFIAFLSTSSGLVMSVAGVLDQDTVPRIVPRARRQRLAVAGRFRVGVALAVLVPLVAAQLFHGVSIATQVGLAFSVTASTFAPLLVLGCWWPRLSTTGALAGLAVGALTSGAAAAWTVLGPTLTGWPGVLLSQPALWSAPLAAATMIVASLATPGSVPRDTARTMVRLHTPEELLVNPS</sequence>
<evidence type="ECO:0000256" key="7">
    <source>
        <dbReference type="ARBA" id="ARBA00022989"/>
    </source>
</evidence>
<dbReference type="EMBL" id="BSUJ01000001">
    <property type="protein sequence ID" value="GMA21940.1"/>
    <property type="molecule type" value="Genomic_DNA"/>
</dbReference>
<reference evidence="13" key="2">
    <citation type="journal article" date="2019" name="Int. J. Syst. Evol. Microbiol.">
        <title>The Global Catalogue of Microorganisms (GCM) 10K type strain sequencing project: providing services to taxonomists for standard genome sequencing and annotation.</title>
        <authorList>
            <consortium name="The Broad Institute Genomics Platform"/>
            <consortium name="The Broad Institute Genome Sequencing Center for Infectious Disease"/>
            <person name="Wu L."/>
            <person name="Ma J."/>
        </authorList>
    </citation>
    <scope>NUCLEOTIDE SEQUENCE [LARGE SCALE GENOMIC DNA]</scope>
    <source>
        <strain evidence="13">NBRC 105830</strain>
    </source>
</reference>
<evidence type="ECO:0000256" key="6">
    <source>
        <dbReference type="ARBA" id="ARBA00022847"/>
    </source>
</evidence>
<dbReference type="Pfam" id="PF00474">
    <property type="entry name" value="SSF"/>
    <property type="match status" value="1"/>
</dbReference>
<feature type="transmembrane region" description="Helical" evidence="10">
    <location>
        <begin position="376"/>
        <end position="395"/>
    </location>
</feature>
<evidence type="ECO:0000256" key="8">
    <source>
        <dbReference type="ARBA" id="ARBA00023136"/>
    </source>
</evidence>
<dbReference type="InterPro" id="IPR038377">
    <property type="entry name" value="Na/Glc_symporter_sf"/>
</dbReference>
<evidence type="ECO:0000256" key="2">
    <source>
        <dbReference type="ARBA" id="ARBA00006434"/>
    </source>
</evidence>
<reference evidence="12" key="3">
    <citation type="submission" date="2023-02" db="EMBL/GenBank/DDBJ databases">
        <authorList>
            <person name="Sun Q."/>
            <person name="Mori K."/>
        </authorList>
    </citation>
    <scope>NUCLEOTIDE SEQUENCE</scope>
    <source>
        <strain evidence="12">NBRC 105830</strain>
    </source>
</reference>
<feature type="transmembrane region" description="Helical" evidence="10">
    <location>
        <begin position="117"/>
        <end position="133"/>
    </location>
</feature>
<keyword evidence="7 10" id="KW-1133">Transmembrane helix</keyword>
<feature type="transmembrane region" description="Helical" evidence="10">
    <location>
        <begin position="235"/>
        <end position="259"/>
    </location>
</feature>
<dbReference type="Proteomes" id="UP001157109">
    <property type="component" value="Unassembled WGS sequence"/>
</dbReference>
<name>A0ABQ6HTT1_9MICO</name>
<evidence type="ECO:0008006" key="14">
    <source>
        <dbReference type="Google" id="ProtNLM"/>
    </source>
</evidence>
<keyword evidence="6" id="KW-0769">Symport</keyword>
<keyword evidence="13" id="KW-1185">Reference proteome</keyword>
<feature type="transmembrane region" description="Helical" evidence="10">
    <location>
        <begin position="6"/>
        <end position="25"/>
    </location>
</feature>
<feature type="transmembrane region" description="Helical" evidence="10">
    <location>
        <begin position="153"/>
        <end position="172"/>
    </location>
</feature>
<evidence type="ECO:0000256" key="9">
    <source>
        <dbReference type="RuleBase" id="RU362091"/>
    </source>
</evidence>
<keyword evidence="5 10" id="KW-0812">Transmembrane</keyword>
<feature type="transmembrane region" description="Helical" evidence="10">
    <location>
        <begin position="401"/>
        <end position="422"/>
    </location>
</feature>
<gene>
    <name evidence="11" type="ORF">GCM10025862_00920</name>
    <name evidence="12" type="ORF">GCM10025862_39610</name>
</gene>
<evidence type="ECO:0000256" key="1">
    <source>
        <dbReference type="ARBA" id="ARBA00004651"/>
    </source>
</evidence>
<comment type="similarity">
    <text evidence="2 9">Belongs to the sodium:solute symporter (SSF) (TC 2.A.21) family.</text>
</comment>
<evidence type="ECO:0000313" key="12">
    <source>
        <dbReference type="EMBL" id="GMA21940.1"/>
    </source>
</evidence>
<feature type="transmembrane region" description="Helical" evidence="10">
    <location>
        <begin position="271"/>
        <end position="291"/>
    </location>
</feature>
<keyword evidence="4" id="KW-1003">Cell membrane</keyword>
<organism evidence="12 13">
    <name type="scientific">Arsenicicoccus piscis</name>
    <dbReference type="NCBI Taxonomy" id="673954"/>
    <lineage>
        <taxon>Bacteria</taxon>
        <taxon>Bacillati</taxon>
        <taxon>Actinomycetota</taxon>
        <taxon>Actinomycetes</taxon>
        <taxon>Micrococcales</taxon>
        <taxon>Intrasporangiaceae</taxon>
        <taxon>Arsenicicoccus</taxon>
    </lineage>
</organism>
<evidence type="ECO:0000256" key="10">
    <source>
        <dbReference type="SAM" id="Phobius"/>
    </source>
</evidence>
<evidence type="ECO:0000313" key="13">
    <source>
        <dbReference type="Proteomes" id="UP001157109"/>
    </source>
</evidence>
<feature type="transmembrane region" description="Helical" evidence="10">
    <location>
        <begin position="75"/>
        <end position="96"/>
    </location>
</feature>
<dbReference type="PANTHER" id="PTHR48086:SF6">
    <property type="entry name" value="CATION_ACETATE SYMPORTER ACTP"/>
    <property type="match status" value="1"/>
</dbReference>
<comment type="subcellular location">
    <subcellularLocation>
        <location evidence="1">Cell membrane</location>
        <topology evidence="1">Multi-pass membrane protein</topology>
    </subcellularLocation>
</comment>
<evidence type="ECO:0000256" key="5">
    <source>
        <dbReference type="ARBA" id="ARBA00022692"/>
    </source>
</evidence>
<dbReference type="InterPro" id="IPR001734">
    <property type="entry name" value="Na/solute_symporter"/>
</dbReference>
<dbReference type="PROSITE" id="PS50283">
    <property type="entry name" value="NA_SOLUT_SYMP_3"/>
    <property type="match status" value="1"/>
</dbReference>
<feature type="transmembrane region" description="Helical" evidence="10">
    <location>
        <begin position="434"/>
        <end position="454"/>
    </location>
</feature>